<keyword evidence="2" id="KW-1185">Reference proteome</keyword>
<organism evidence="1 2">
    <name type="scientific">Lithospermum erythrorhizon</name>
    <name type="common">Purple gromwell</name>
    <name type="synonym">Lithospermum officinale var. erythrorhizon</name>
    <dbReference type="NCBI Taxonomy" id="34254"/>
    <lineage>
        <taxon>Eukaryota</taxon>
        <taxon>Viridiplantae</taxon>
        <taxon>Streptophyta</taxon>
        <taxon>Embryophyta</taxon>
        <taxon>Tracheophyta</taxon>
        <taxon>Spermatophyta</taxon>
        <taxon>Magnoliopsida</taxon>
        <taxon>eudicotyledons</taxon>
        <taxon>Gunneridae</taxon>
        <taxon>Pentapetalae</taxon>
        <taxon>asterids</taxon>
        <taxon>lamiids</taxon>
        <taxon>Boraginales</taxon>
        <taxon>Boraginaceae</taxon>
        <taxon>Boraginoideae</taxon>
        <taxon>Lithospermeae</taxon>
        <taxon>Lithospermum</taxon>
    </lineage>
</organism>
<dbReference type="PANTHER" id="PTHR11439">
    <property type="entry name" value="GAG-POL-RELATED RETROTRANSPOSON"/>
    <property type="match status" value="1"/>
</dbReference>
<sequence>MVAVTCELKWLKGLLQSLGISHTRTIQVYCDSQSALHLAQNHVFHERTKHIEIDHHFLRDSILDGLIATSHVYTCEQLVDFFTKVLGKHQFEYFLHKLDIYDLHAPI</sequence>
<proteinExistence type="predicted"/>
<evidence type="ECO:0000313" key="1">
    <source>
        <dbReference type="EMBL" id="GAA0155858.1"/>
    </source>
</evidence>
<dbReference type="PANTHER" id="PTHR11439:SF487">
    <property type="entry name" value="RNA-DIRECTED DNA POLYMERASE"/>
    <property type="match status" value="1"/>
</dbReference>
<name>A0AAV3PX62_LITER</name>
<dbReference type="Proteomes" id="UP001454036">
    <property type="component" value="Unassembled WGS sequence"/>
</dbReference>
<dbReference type="CDD" id="cd09272">
    <property type="entry name" value="RNase_HI_RT_Ty1"/>
    <property type="match status" value="1"/>
</dbReference>
<gene>
    <name evidence="1" type="ORF">LIER_38167</name>
</gene>
<comment type="caution">
    <text evidence="1">The sequence shown here is derived from an EMBL/GenBank/DDBJ whole genome shotgun (WGS) entry which is preliminary data.</text>
</comment>
<dbReference type="AlphaFoldDB" id="A0AAV3PX62"/>
<dbReference type="EMBL" id="BAABME010019046">
    <property type="protein sequence ID" value="GAA0155858.1"/>
    <property type="molecule type" value="Genomic_DNA"/>
</dbReference>
<evidence type="ECO:0000313" key="2">
    <source>
        <dbReference type="Proteomes" id="UP001454036"/>
    </source>
</evidence>
<protein>
    <submittedName>
        <fullName evidence="1">Uncharacterized protein</fullName>
    </submittedName>
</protein>
<accession>A0AAV3PX62</accession>
<reference evidence="1 2" key="1">
    <citation type="submission" date="2024-01" db="EMBL/GenBank/DDBJ databases">
        <title>The complete chloroplast genome sequence of Lithospermum erythrorhizon: insights into the phylogenetic relationship among Boraginaceae species and the maternal lineages of purple gromwells.</title>
        <authorList>
            <person name="Okada T."/>
            <person name="Watanabe K."/>
        </authorList>
    </citation>
    <scope>NUCLEOTIDE SEQUENCE [LARGE SCALE GENOMIC DNA]</scope>
</reference>